<evidence type="ECO:0000313" key="2">
    <source>
        <dbReference type="Proteomes" id="UP000054144"/>
    </source>
</evidence>
<dbReference type="Proteomes" id="UP000054144">
    <property type="component" value="Unassembled WGS sequence"/>
</dbReference>
<sequence>MPVKRWETLSNTMKFISALSVLFYVSCLFSGSTADSNLFKIPAENATLSTNQAFAFNYTSGKYFEESSLGITVLLTPYNWTYSEWGMILVENLEPYTVGISQYTAIVTPNFAGGEQLSTQFQLVVVEKYSVYGGTGDALATDARYVWLD</sequence>
<gene>
    <name evidence="1" type="ORF">FISHEDRAFT_56229</name>
</gene>
<organism evidence="1 2">
    <name type="scientific">Fistulina hepatica ATCC 64428</name>
    <dbReference type="NCBI Taxonomy" id="1128425"/>
    <lineage>
        <taxon>Eukaryota</taxon>
        <taxon>Fungi</taxon>
        <taxon>Dikarya</taxon>
        <taxon>Basidiomycota</taxon>
        <taxon>Agaricomycotina</taxon>
        <taxon>Agaricomycetes</taxon>
        <taxon>Agaricomycetidae</taxon>
        <taxon>Agaricales</taxon>
        <taxon>Fistulinaceae</taxon>
        <taxon>Fistulina</taxon>
    </lineage>
</organism>
<protein>
    <submittedName>
        <fullName evidence="1">Uncharacterized protein</fullName>
    </submittedName>
</protein>
<dbReference type="AlphaFoldDB" id="A0A0D7AL11"/>
<keyword evidence="2" id="KW-1185">Reference proteome</keyword>
<reference evidence="1 2" key="1">
    <citation type="journal article" date="2015" name="Fungal Genet. Biol.">
        <title>Evolution of novel wood decay mechanisms in Agaricales revealed by the genome sequences of Fistulina hepatica and Cylindrobasidium torrendii.</title>
        <authorList>
            <person name="Floudas D."/>
            <person name="Held B.W."/>
            <person name="Riley R."/>
            <person name="Nagy L.G."/>
            <person name="Koehler G."/>
            <person name="Ransdell A.S."/>
            <person name="Younus H."/>
            <person name="Chow J."/>
            <person name="Chiniquy J."/>
            <person name="Lipzen A."/>
            <person name="Tritt A."/>
            <person name="Sun H."/>
            <person name="Haridas S."/>
            <person name="LaButti K."/>
            <person name="Ohm R.A."/>
            <person name="Kues U."/>
            <person name="Blanchette R.A."/>
            <person name="Grigoriev I.V."/>
            <person name="Minto R.E."/>
            <person name="Hibbett D.S."/>
        </authorList>
    </citation>
    <scope>NUCLEOTIDE SEQUENCE [LARGE SCALE GENOMIC DNA]</scope>
    <source>
        <strain evidence="1 2">ATCC 64428</strain>
    </source>
</reference>
<evidence type="ECO:0000313" key="1">
    <source>
        <dbReference type="EMBL" id="KIY51991.1"/>
    </source>
</evidence>
<name>A0A0D7AL11_9AGAR</name>
<dbReference type="OrthoDB" id="2915756at2759"/>
<dbReference type="EMBL" id="KN881646">
    <property type="protein sequence ID" value="KIY51991.1"/>
    <property type="molecule type" value="Genomic_DNA"/>
</dbReference>
<accession>A0A0D7AL11</accession>
<proteinExistence type="predicted"/>